<organism evidence="8 9">
    <name type="scientific">Palleronia sediminis</name>
    <dbReference type="NCBI Taxonomy" id="2547833"/>
    <lineage>
        <taxon>Bacteria</taxon>
        <taxon>Pseudomonadati</taxon>
        <taxon>Pseudomonadota</taxon>
        <taxon>Alphaproteobacteria</taxon>
        <taxon>Rhodobacterales</taxon>
        <taxon>Roseobacteraceae</taxon>
        <taxon>Palleronia</taxon>
    </lineage>
</organism>
<evidence type="ECO:0000256" key="4">
    <source>
        <dbReference type="ARBA" id="ARBA00022989"/>
    </source>
</evidence>
<keyword evidence="6" id="KW-0149">Chlorophyll biosynthesis</keyword>
<keyword evidence="5 7" id="KW-0472">Membrane</keyword>
<evidence type="ECO:0000256" key="3">
    <source>
        <dbReference type="ARBA" id="ARBA00022692"/>
    </source>
</evidence>
<proteinExistence type="predicted"/>
<evidence type="ECO:0000256" key="5">
    <source>
        <dbReference type="ARBA" id="ARBA00023136"/>
    </source>
</evidence>
<evidence type="ECO:0000313" key="9">
    <source>
        <dbReference type="Proteomes" id="UP000295701"/>
    </source>
</evidence>
<dbReference type="Gene3D" id="1.10.357.140">
    <property type="entry name" value="UbiA prenyltransferase"/>
    <property type="match status" value="1"/>
</dbReference>
<feature type="transmembrane region" description="Helical" evidence="7">
    <location>
        <begin position="274"/>
        <end position="296"/>
    </location>
</feature>
<evidence type="ECO:0000313" key="8">
    <source>
        <dbReference type="EMBL" id="TDL81521.1"/>
    </source>
</evidence>
<feature type="transmembrane region" description="Helical" evidence="7">
    <location>
        <begin position="26"/>
        <end position="45"/>
    </location>
</feature>
<accession>A0A4R6AC21</accession>
<dbReference type="OrthoDB" id="8559716at2"/>
<dbReference type="PANTHER" id="PTHR42723:SF1">
    <property type="entry name" value="CHLOROPHYLL SYNTHASE, CHLOROPLASTIC"/>
    <property type="match status" value="1"/>
</dbReference>
<feature type="transmembrane region" description="Helical" evidence="7">
    <location>
        <begin position="104"/>
        <end position="135"/>
    </location>
</feature>
<feature type="transmembrane region" description="Helical" evidence="7">
    <location>
        <begin position="52"/>
        <end position="71"/>
    </location>
</feature>
<comment type="caution">
    <text evidence="8">The sequence shown here is derived from an EMBL/GenBank/DDBJ whole genome shotgun (WGS) entry which is preliminary data.</text>
</comment>
<sequence>MSVNLDLHHRSRLPAPLALLELVKPITWFPPVWAFACGVVSAGVWTPGDAGLVLLGLLLAGPVICGMSQAVNDWCDRHVDALNEPGRPIPSGRVSPAAALTMGIVMSILGLLLAWTLGAWVFAATCVAVAGAWAYSAPPIRLKRDGWWGPMLVALCYEGLPWFTGAAAMLGAAPGFHIILAALLYAIGAQGIMVLNDFKAIEGDRAMGIRSLPAVKGPDVAARLACTVMILPQAILVVMLLVWGRPFAAATIGALILAQAVLMRRFLARPVERATWYSGFGVPIYVAGMMVTAFAIRGLGVA</sequence>
<dbReference type="InterPro" id="IPR000537">
    <property type="entry name" value="UbiA_prenyltransferase"/>
</dbReference>
<dbReference type="CDD" id="cd13958">
    <property type="entry name" value="PT_UbiA_chlorophyll"/>
    <property type="match status" value="1"/>
</dbReference>
<keyword evidence="9" id="KW-1185">Reference proteome</keyword>
<dbReference type="InterPro" id="IPR050475">
    <property type="entry name" value="Prenyltransferase_related"/>
</dbReference>
<comment type="subcellular location">
    <subcellularLocation>
        <location evidence="1">Membrane</location>
        <topology evidence="1">Multi-pass membrane protein</topology>
    </subcellularLocation>
</comment>
<dbReference type="RefSeq" id="WP_133396008.1">
    <property type="nucleotide sequence ID" value="NZ_SNAA01000004.1"/>
</dbReference>
<dbReference type="GO" id="GO:0016020">
    <property type="term" value="C:membrane"/>
    <property type="evidence" value="ECO:0007669"/>
    <property type="project" value="UniProtKB-SubCell"/>
</dbReference>
<reference evidence="8 9" key="1">
    <citation type="submission" date="2019-03" db="EMBL/GenBank/DDBJ databases">
        <title>Primorskyibacter sp. SS33 isolated from sediments.</title>
        <authorList>
            <person name="Xunke S."/>
        </authorList>
    </citation>
    <scope>NUCLEOTIDE SEQUENCE [LARGE SCALE GENOMIC DNA]</scope>
    <source>
        <strain evidence="8 9">SS33</strain>
    </source>
</reference>
<evidence type="ECO:0000256" key="2">
    <source>
        <dbReference type="ARBA" id="ARBA00022475"/>
    </source>
</evidence>
<dbReference type="EMBL" id="SNAA01000004">
    <property type="protein sequence ID" value="TDL81521.1"/>
    <property type="molecule type" value="Genomic_DNA"/>
</dbReference>
<name>A0A4R6AC21_9RHOB</name>
<evidence type="ECO:0000256" key="6">
    <source>
        <dbReference type="ARBA" id="ARBA00023171"/>
    </source>
</evidence>
<dbReference type="NCBIfam" id="TIGR01476">
    <property type="entry name" value="chlor_syn_BchG"/>
    <property type="match status" value="1"/>
</dbReference>
<protein>
    <submittedName>
        <fullName evidence="8">Chlorophyll synthase ChlG</fullName>
    </submittedName>
</protein>
<feature type="transmembrane region" description="Helical" evidence="7">
    <location>
        <begin position="220"/>
        <end position="241"/>
    </location>
</feature>
<gene>
    <name evidence="8" type="primary">chlG</name>
    <name evidence="8" type="ORF">E2L08_05225</name>
</gene>
<dbReference type="NCBIfam" id="NF005742">
    <property type="entry name" value="PRK07566.1"/>
    <property type="match status" value="1"/>
</dbReference>
<dbReference type="InterPro" id="IPR006372">
    <property type="entry name" value="Chl_synth"/>
</dbReference>
<dbReference type="InterPro" id="IPR044878">
    <property type="entry name" value="UbiA_sf"/>
</dbReference>
<dbReference type="Pfam" id="PF01040">
    <property type="entry name" value="UbiA"/>
    <property type="match status" value="1"/>
</dbReference>
<keyword evidence="4 7" id="KW-1133">Transmembrane helix</keyword>
<dbReference type="AlphaFoldDB" id="A0A4R6AC21"/>
<evidence type="ECO:0000256" key="1">
    <source>
        <dbReference type="ARBA" id="ARBA00004141"/>
    </source>
</evidence>
<feature type="transmembrane region" description="Helical" evidence="7">
    <location>
        <begin position="176"/>
        <end position="195"/>
    </location>
</feature>
<keyword evidence="2" id="KW-1003">Cell membrane</keyword>
<keyword evidence="3 7" id="KW-0812">Transmembrane</keyword>
<feature type="transmembrane region" description="Helical" evidence="7">
    <location>
        <begin position="247"/>
        <end position="267"/>
    </location>
</feature>
<dbReference type="GO" id="GO:0015995">
    <property type="term" value="P:chlorophyll biosynthetic process"/>
    <property type="evidence" value="ECO:0007669"/>
    <property type="project" value="UniProtKB-KW"/>
</dbReference>
<dbReference type="GO" id="GO:0016765">
    <property type="term" value="F:transferase activity, transferring alkyl or aryl (other than methyl) groups"/>
    <property type="evidence" value="ECO:0007669"/>
    <property type="project" value="InterPro"/>
</dbReference>
<evidence type="ECO:0000256" key="7">
    <source>
        <dbReference type="SAM" id="Phobius"/>
    </source>
</evidence>
<feature type="transmembrane region" description="Helical" evidence="7">
    <location>
        <begin position="147"/>
        <end position="170"/>
    </location>
</feature>
<dbReference type="PANTHER" id="PTHR42723">
    <property type="entry name" value="CHLOROPHYLL SYNTHASE"/>
    <property type="match status" value="1"/>
</dbReference>
<dbReference type="Proteomes" id="UP000295701">
    <property type="component" value="Unassembled WGS sequence"/>
</dbReference>